<keyword evidence="11" id="KW-0967">Endosome</keyword>
<dbReference type="PROSITE" id="PS50004">
    <property type="entry name" value="C2"/>
    <property type="match status" value="2"/>
</dbReference>
<keyword evidence="11" id="KW-0333">Golgi apparatus</keyword>
<dbReference type="Proteomes" id="UP000027265">
    <property type="component" value="Unassembled WGS sequence"/>
</dbReference>
<feature type="compositionally biased region" description="Polar residues" evidence="12">
    <location>
        <begin position="635"/>
        <end position="645"/>
    </location>
</feature>
<dbReference type="InterPro" id="IPR033177">
    <property type="entry name" value="PSD-B"/>
</dbReference>
<reference evidence="15" key="1">
    <citation type="journal article" date="2014" name="Proc. Natl. Acad. Sci. U.S.A.">
        <title>Extensive sampling of basidiomycete genomes demonstrates inadequacy of the white-rot/brown-rot paradigm for wood decay fungi.</title>
        <authorList>
            <person name="Riley R."/>
            <person name="Salamov A.A."/>
            <person name="Brown D.W."/>
            <person name="Nagy L.G."/>
            <person name="Floudas D."/>
            <person name="Held B.W."/>
            <person name="Levasseur A."/>
            <person name="Lombard V."/>
            <person name="Morin E."/>
            <person name="Otillar R."/>
            <person name="Lindquist E.A."/>
            <person name="Sun H."/>
            <person name="LaButti K.M."/>
            <person name="Schmutz J."/>
            <person name="Jabbour D."/>
            <person name="Luo H."/>
            <person name="Baker S.E."/>
            <person name="Pisabarro A.G."/>
            <person name="Walton J.D."/>
            <person name="Blanchette R.A."/>
            <person name="Henrissat B."/>
            <person name="Martin F."/>
            <person name="Cullen D."/>
            <person name="Hibbett D.S."/>
            <person name="Grigoriev I.V."/>
        </authorList>
    </citation>
    <scope>NUCLEOTIDE SEQUENCE [LARGE SCALE GENOMIC DNA]</scope>
    <source>
        <strain evidence="15">MUCL 33604</strain>
    </source>
</reference>
<gene>
    <name evidence="11" type="primary">PSD2</name>
    <name evidence="14" type="ORF">JAAARDRAFT_39909</name>
</gene>
<comment type="subunit">
    <text evidence="11">Heterodimer of a large membrane-associated beta subunit and a small pyruvoyl-containing alpha subunit.</text>
</comment>
<dbReference type="GO" id="GO:0006646">
    <property type="term" value="P:phosphatidylethanolamine biosynthetic process"/>
    <property type="evidence" value="ECO:0007669"/>
    <property type="project" value="UniProtKB-UniRule"/>
</dbReference>
<feature type="modified residue" description="Pyruvic acid (Ser); by autocatalysis" evidence="11">
    <location>
        <position position="1098"/>
    </location>
</feature>
<dbReference type="HAMAP" id="MF_00663">
    <property type="entry name" value="PS_decarb_PSD_B_type2"/>
    <property type="match status" value="1"/>
</dbReference>
<dbReference type="Gene3D" id="2.60.40.150">
    <property type="entry name" value="C2 domain"/>
    <property type="match status" value="2"/>
</dbReference>
<feature type="region of interest" description="Disordered" evidence="12">
    <location>
        <begin position="286"/>
        <end position="369"/>
    </location>
</feature>
<evidence type="ECO:0000256" key="8">
    <source>
        <dbReference type="ARBA" id="ARBA00023239"/>
    </source>
</evidence>
<feature type="active site" description="Schiff-base intermediate with substrate; via pyruvic acid; for decarboxylase activity" evidence="11">
    <location>
        <position position="1098"/>
    </location>
</feature>
<feature type="domain" description="C2" evidence="13">
    <location>
        <begin position="379"/>
        <end position="499"/>
    </location>
</feature>
<dbReference type="InParanoid" id="A0A067PD06"/>
<dbReference type="SMART" id="SM00239">
    <property type="entry name" value="C2"/>
    <property type="match status" value="2"/>
</dbReference>
<dbReference type="OrthoDB" id="67700at2759"/>
<feature type="chain" id="PRO_5023302288" description="Phosphatidylserine decarboxylase 2 beta chain" evidence="11">
    <location>
        <begin position="1"/>
        <end position="1097"/>
    </location>
</feature>
<comment type="domain">
    <text evidence="11">The C2 domains have an essential, but non-catalytic function. They may facilitate interactions with other proteins and are required for lipid transport function.</text>
</comment>
<evidence type="ECO:0000256" key="3">
    <source>
        <dbReference type="ARBA" id="ARBA00022793"/>
    </source>
</evidence>
<evidence type="ECO:0000313" key="14">
    <source>
        <dbReference type="EMBL" id="KDQ52654.1"/>
    </source>
</evidence>
<keyword evidence="5 11" id="KW-0472">Membrane</keyword>
<dbReference type="InterPro" id="IPR000008">
    <property type="entry name" value="C2_dom"/>
</dbReference>
<dbReference type="UniPathway" id="UPA00558">
    <property type="reaction ID" value="UER00616"/>
</dbReference>
<evidence type="ECO:0000259" key="13">
    <source>
        <dbReference type="PROSITE" id="PS50004"/>
    </source>
</evidence>
<evidence type="ECO:0000256" key="2">
    <source>
        <dbReference type="ARBA" id="ARBA00022516"/>
    </source>
</evidence>
<sequence length="1162" mass="128269">MVAAPKKALKIRRALRSAARLPIRVTSGKGYNTRAFTPIPGETPIVILRVQVIGCKELLAKDKNGSSDPFVVVSLSSTKFQTPVVKRSLNPTYAAKDATFDFPIYLSLAERLGVVELVLWDKDMLKKDYLGEVGISLEDWFKDGNAFAFDDPYNKPFSSNVLSTRASTPATGTVQIKLGFVAPYNTQSLMEFDEVYAELIRRSQPSLVSAPPTEGIGTIRSHQTGPQFEDDGLSSDEGENDIEGEGGTDDEEDRSPFNELFIPPPTALTYEPMPLTFAPPIDLNLNLSPPTPTTPTTPTIGGFEKDKSTPVPSRPSTPGFRVPKVPKILRRPVVTPSASYDSTASPSVPPTPRTQSSTEVPGVGAGDKKKKFRKSWGGKLVEYNFSAANDIVGIVMLEIKSASDLPKLKNMTRTGWDMDPFVVISFGKKVFRTRVIRHSLNPNWDEKLLFHVRRYETSFKVKLTVLDWDKLTSNDHVGDASFNVSELLVDVPEKDPETGLYKAGETGDTPMREFVLGLETDKEVKWEGKHNPTISFKAKYQPYDALRQRFWRQYLKQYDTDDTSTLSHLELTSMLDSLGSTLAAETVNSFFTRHGKKPQEDDLTIPEAVQCLEMELCKPPSEKKRIDSDTALLSGDTSMPATPSLMTMEGSQGFPLDMSKIDFSGPPMQPPIEAYPWDPLRKPSLPPAYATERSEQPLIDAAAGVGPGPTRIVPPSYPGPSIPAMHSSSPSSSDAEDSSGGSPSNTSPSEYTSSGSLERVINVKNCPLCHRPRLNSKAEMDIVTHLAVCASQDWASVDRIVVGNFVTASQAQRKWYTKMISKVSSGNYKLGANSANIIVQNRMNGQLEEEKMQVYVRLGIRLLYKAMRSRMEGGRARRLLKSLSIKQGLKYDSPESARDIVPFIEFHNLKVDEILEPISSFKNFNEFFYRKLKPDARPVENPDNPYRLVSAADCRLMCFETVNEATKLWIKGREFTVARLLGDQYKDQAEKYHGGALCIFRLAPQDYHRFHVPVDGTIGPMTYIPGEYYTVNPQAIRTGLDVYGENVRKIVPIDSPEFGRVMCVCVGAMMVGTIRTTVEEGQQVKRGQEFGYFAFGGSTIVILFERGVVEWDEDLLINGHACLETLVRVGMGIGKSVRSPHGTPAAVAGSSNGNGHGLGNGA</sequence>
<feature type="site" description="Cleavage (non-hydrolytic); by autocatalysis" evidence="11">
    <location>
        <begin position="1097"/>
        <end position="1098"/>
    </location>
</feature>
<keyword evidence="15" id="KW-1185">Reference proteome</keyword>
<proteinExistence type="inferred from homology"/>
<feature type="domain" description="C2" evidence="13">
    <location>
        <begin position="28"/>
        <end position="153"/>
    </location>
</feature>
<comment type="pathway">
    <text evidence="11">Phospholipid metabolism; phosphatidylethanolamine biosynthesis; phosphatidylethanolamine from CDP-diacylglycerol: step 2/2.</text>
</comment>
<keyword evidence="7 11" id="KW-0594">Phospholipid biosynthesis</keyword>
<dbReference type="GO" id="GO:0016540">
    <property type="term" value="P:protein autoprocessing"/>
    <property type="evidence" value="ECO:0007669"/>
    <property type="project" value="UniProtKB-UniRule"/>
</dbReference>
<dbReference type="CDD" id="cd04039">
    <property type="entry name" value="C2_PSD"/>
    <property type="match status" value="1"/>
</dbReference>
<dbReference type="GO" id="GO:0004609">
    <property type="term" value="F:phosphatidylserine decarboxylase activity"/>
    <property type="evidence" value="ECO:0007669"/>
    <property type="project" value="UniProtKB-UniRule"/>
</dbReference>
<dbReference type="GO" id="GO:0005795">
    <property type="term" value="C:Golgi stack"/>
    <property type="evidence" value="ECO:0007669"/>
    <property type="project" value="UniProtKB-UniRule"/>
</dbReference>
<evidence type="ECO:0000256" key="10">
    <source>
        <dbReference type="ARBA" id="ARBA00023317"/>
    </source>
</evidence>
<feature type="active site" description="Charge relay system; for autoendoproteolytic cleavage activity" evidence="11">
    <location>
        <position position="953"/>
    </location>
</feature>
<dbReference type="STRING" id="933084.A0A067PD06"/>
<keyword evidence="6 11" id="KW-0865">Zymogen</keyword>
<evidence type="ECO:0000256" key="6">
    <source>
        <dbReference type="ARBA" id="ARBA00023145"/>
    </source>
</evidence>
<protein>
    <recommendedName>
        <fullName evidence="11">Phosphatidylserine decarboxylase proenzyme 2</fullName>
        <ecNumber evidence="11">4.1.1.65</ecNumber>
    </recommendedName>
    <component>
        <recommendedName>
            <fullName evidence="11">Phosphatidylserine decarboxylase 2 beta chain</fullName>
        </recommendedName>
    </component>
    <component>
        <recommendedName>
            <fullName evidence="11">Phosphatidylserine decarboxylase 2 alpha chain</fullName>
        </recommendedName>
    </component>
</protein>
<feature type="compositionally biased region" description="Gly residues" evidence="12">
    <location>
        <begin position="1152"/>
        <end position="1162"/>
    </location>
</feature>
<dbReference type="NCBIfam" id="TIGR00163">
    <property type="entry name" value="PS_decarb"/>
    <property type="match status" value="1"/>
</dbReference>
<comment type="function">
    <text evidence="11">Catalyzes the formation of phosphatidylethanolamine (PtdEtn) from phosphatidylserine (PtdSer). Plays a central role in phospholipid metabolism and in the interorganelle trafficking of phosphatidylserine.</text>
</comment>
<keyword evidence="3 11" id="KW-0210">Decarboxylase</keyword>
<evidence type="ECO:0000256" key="9">
    <source>
        <dbReference type="ARBA" id="ARBA00023264"/>
    </source>
</evidence>
<feature type="region of interest" description="Disordered" evidence="12">
    <location>
        <begin position="207"/>
        <end position="271"/>
    </location>
</feature>
<keyword evidence="10 11" id="KW-0670">Pyruvate</keyword>
<feature type="active site" description="Charge relay system; for autoendoproteolytic cleavage activity" evidence="11">
    <location>
        <position position="1011"/>
    </location>
</feature>
<feature type="compositionally biased region" description="Acidic residues" evidence="12">
    <location>
        <begin position="228"/>
        <end position="253"/>
    </location>
</feature>
<dbReference type="GO" id="GO:0000139">
    <property type="term" value="C:Golgi membrane"/>
    <property type="evidence" value="ECO:0007669"/>
    <property type="project" value="UniProtKB-SubCell"/>
</dbReference>
<evidence type="ECO:0000256" key="4">
    <source>
        <dbReference type="ARBA" id="ARBA00023098"/>
    </source>
</evidence>
<organism evidence="14 15">
    <name type="scientific">Jaapia argillacea MUCL 33604</name>
    <dbReference type="NCBI Taxonomy" id="933084"/>
    <lineage>
        <taxon>Eukaryota</taxon>
        <taxon>Fungi</taxon>
        <taxon>Dikarya</taxon>
        <taxon>Basidiomycota</taxon>
        <taxon>Agaricomycotina</taxon>
        <taxon>Agaricomycetes</taxon>
        <taxon>Agaricomycetidae</taxon>
        <taxon>Jaapiales</taxon>
        <taxon>Jaapiaceae</taxon>
        <taxon>Jaapia</taxon>
    </lineage>
</organism>
<feature type="chain" id="PRO_5023302289" description="Phosphatidylserine decarboxylase 2 alpha chain" evidence="11">
    <location>
        <begin position="1098"/>
        <end position="1162"/>
    </location>
</feature>
<feature type="compositionally biased region" description="Polar residues" evidence="12">
    <location>
        <begin position="336"/>
        <end position="346"/>
    </location>
</feature>
<dbReference type="CDD" id="cd00030">
    <property type="entry name" value="C2"/>
    <property type="match status" value="1"/>
</dbReference>
<dbReference type="EMBL" id="KL197738">
    <property type="protein sequence ID" value="KDQ52654.1"/>
    <property type="molecule type" value="Genomic_DNA"/>
</dbReference>
<evidence type="ECO:0000256" key="12">
    <source>
        <dbReference type="SAM" id="MobiDB-lite"/>
    </source>
</evidence>
<dbReference type="PANTHER" id="PTHR10067">
    <property type="entry name" value="PHOSPHATIDYLSERINE DECARBOXYLASE"/>
    <property type="match status" value="1"/>
</dbReference>
<dbReference type="FunCoup" id="A0A067PD06">
    <property type="interactions" value="64"/>
</dbReference>
<dbReference type="GO" id="GO:0010008">
    <property type="term" value="C:endosome membrane"/>
    <property type="evidence" value="ECO:0007669"/>
    <property type="project" value="UniProtKB-SubCell"/>
</dbReference>
<dbReference type="PANTHER" id="PTHR10067:SF17">
    <property type="entry name" value="PHOSPHATIDYLSERINE DECARBOXYLASE PROENZYME 2"/>
    <property type="match status" value="1"/>
</dbReference>
<evidence type="ECO:0000256" key="5">
    <source>
        <dbReference type="ARBA" id="ARBA00023136"/>
    </source>
</evidence>
<evidence type="ECO:0000256" key="11">
    <source>
        <dbReference type="HAMAP-Rule" id="MF_03209"/>
    </source>
</evidence>
<dbReference type="EC" id="4.1.1.65" evidence="11"/>
<evidence type="ECO:0000256" key="7">
    <source>
        <dbReference type="ARBA" id="ARBA00023209"/>
    </source>
</evidence>
<evidence type="ECO:0000313" key="15">
    <source>
        <dbReference type="Proteomes" id="UP000027265"/>
    </source>
</evidence>
<comment type="subcellular location">
    <subcellularLocation>
        <location evidence="11">Golgi apparatus membrane</location>
        <topology evidence="11">Peripheral membrane protein</topology>
        <orientation evidence="11">Cytoplasmic side</orientation>
    </subcellularLocation>
    <subcellularLocation>
        <location evidence="11">Endosome membrane</location>
        <topology evidence="11">Peripheral membrane protein</topology>
        <orientation evidence="11">Cytoplasmic side</orientation>
    </subcellularLocation>
</comment>
<keyword evidence="9 11" id="KW-1208">Phospholipid metabolism</keyword>
<feature type="region of interest" description="Disordered" evidence="12">
    <location>
        <begin position="1142"/>
        <end position="1162"/>
    </location>
</feature>
<comment type="similarity">
    <text evidence="11">Belongs to the phosphatidylserine decarboxylase family. PSD-B subfamily. Eukaryotic type II sub-subfamily.</text>
</comment>
<name>A0A067PD06_9AGAM</name>
<comment type="PTM">
    <text evidence="11">Is synthesized initially as an inactive proenzyme. Formation of the active enzyme involves a self-maturation process in which the active site pyruvoyl group is generated from an internal serine residue via an autocatalytic post-translational modification. Two non-identical subunits are generated from the proenzyme in this reaction, and the pyruvate is formed at the N-terminus of the alpha chain, which is derived from the carboxyl end of the proenzyme. The autoendoproteolytic cleavage occurs by a canonical serine protease mechanism, in which the side chain hydroxyl group of the serine supplies its oxygen atom to form the C-terminus of the beta chain, while the remainder of the serine residue undergoes an oxidative deamination to produce ammonia and the pyruvoyl prosthetic group on the alpha chain. During this reaction, the Ser that is part of the protease active site of the proenzyme becomes the pyruvoyl prosthetic group, which constitutes an essential element of the active site of the mature decarboxylase.</text>
</comment>
<comment type="catalytic activity">
    <reaction evidence="11">
        <text>a 1,2-diacyl-sn-glycero-3-phospho-L-serine + H(+) = a 1,2-diacyl-sn-glycero-3-phosphoethanolamine + CO2</text>
        <dbReference type="Rhea" id="RHEA:20828"/>
        <dbReference type="ChEBI" id="CHEBI:15378"/>
        <dbReference type="ChEBI" id="CHEBI:16526"/>
        <dbReference type="ChEBI" id="CHEBI:57262"/>
        <dbReference type="ChEBI" id="CHEBI:64612"/>
        <dbReference type="EC" id="4.1.1.65"/>
    </reaction>
</comment>
<feature type="region of interest" description="Disordered" evidence="12">
    <location>
        <begin position="620"/>
        <end position="680"/>
    </location>
</feature>
<dbReference type="HOGENOM" id="CLU_002661_2_1_1"/>
<dbReference type="InterPro" id="IPR003817">
    <property type="entry name" value="PS_Dcarbxylase"/>
</dbReference>
<accession>A0A067PD06</accession>
<evidence type="ECO:0000256" key="1">
    <source>
        <dbReference type="ARBA" id="ARBA00005189"/>
    </source>
</evidence>
<keyword evidence="8 11" id="KW-0456">Lyase</keyword>
<dbReference type="AlphaFoldDB" id="A0A067PD06"/>
<dbReference type="Pfam" id="PF00168">
    <property type="entry name" value="C2"/>
    <property type="match status" value="2"/>
</dbReference>
<keyword evidence="2 11" id="KW-0444">Lipid biosynthesis</keyword>
<feature type="compositionally biased region" description="Low complexity" evidence="12">
    <location>
        <begin position="727"/>
        <end position="749"/>
    </location>
</feature>
<keyword evidence="4 11" id="KW-0443">Lipid metabolism</keyword>
<dbReference type="SUPFAM" id="SSF49562">
    <property type="entry name" value="C2 domain (Calcium/lipid-binding domain, CaLB)"/>
    <property type="match status" value="2"/>
</dbReference>
<comment type="pathway">
    <text evidence="1">Lipid metabolism.</text>
</comment>
<dbReference type="Pfam" id="PF02666">
    <property type="entry name" value="PS_Dcarbxylase"/>
    <property type="match status" value="1"/>
</dbReference>
<feature type="active site" description="Charge relay system; for autoendoproteolytic cleavage activity" evidence="11">
    <location>
        <position position="1098"/>
    </location>
</feature>
<comment type="cofactor">
    <cofactor evidence="11">
        <name>pyruvate</name>
        <dbReference type="ChEBI" id="CHEBI:15361"/>
    </cofactor>
    <text evidence="11">Binds 1 pyruvoyl group covalently per subunit.</text>
</comment>
<dbReference type="InterPro" id="IPR035892">
    <property type="entry name" value="C2_domain_sf"/>
</dbReference>
<dbReference type="InterPro" id="IPR033179">
    <property type="entry name" value="PSD_type2_pro"/>
</dbReference>
<feature type="region of interest" description="Disordered" evidence="12">
    <location>
        <begin position="701"/>
        <end position="756"/>
    </location>
</feature>